<dbReference type="Proteomes" id="UP000825890">
    <property type="component" value="Unassembled WGS sequence"/>
</dbReference>
<gene>
    <name evidence="1" type="ORF">CKM354_000449900</name>
</gene>
<evidence type="ECO:0000313" key="2">
    <source>
        <dbReference type="Proteomes" id="UP000825890"/>
    </source>
</evidence>
<sequence>MSSAPIMLSTLESLPTELLDRIVDLTAPPFHDRSDQAYKQCIGTFRAISQTSRTLSPVGQSHLYRFIRTPELGGKIQLLLRTLSSSPQLADMVKELLVRPSRGSSPCMPLDRLEICWEATERNFGVGVRTTMANATFNPRRSCRTWEIVMLAALTNRIRTLVHYFDPPYEVEMEQCRKCPDMTQILESMLSTPSTQVTKYTNLSDVRIVGNSQRDRGPAFKSALAPVMQRPKVTNLVGTAIRSEFEHNASVNQPSASSISRLSLRKCLLNGRDISRLITGCRALDKVSISWSRGLGHAVDPCALLAAVQQHHSSLKTLTFRGSTTTAAPISPMNQSRVFAHGLSNFACLTSLTIDETLLSYGAHCTTDDGHIELALNLPASLTSLTMRSPQDLRALPTILRAVCSSIPEHLKHFKIMFRPNEYYDLRMCLSPTKRPRPGGPLQWTINRSSEQSAQGVRLVRFHCWKKYHPLATSMKDIIQLADSGGIEKVVDYLRVRDPENPCRCIVCSPYLPYPLVPRMGFIPIPAFQTN</sequence>
<dbReference type="GeneID" id="68290074"/>
<reference evidence="1 2" key="1">
    <citation type="submission" date="2021-01" db="EMBL/GenBank/DDBJ databases">
        <title>Cercospora kikuchii MAFF 305040 whole genome shotgun sequence.</title>
        <authorList>
            <person name="Kashiwa T."/>
            <person name="Suzuki T."/>
        </authorList>
    </citation>
    <scope>NUCLEOTIDE SEQUENCE [LARGE SCALE GENOMIC DNA]</scope>
    <source>
        <strain evidence="1 2">MAFF 305040</strain>
    </source>
</reference>
<name>A0A9P3CBJ4_9PEZI</name>
<comment type="caution">
    <text evidence="1">The sequence shown here is derived from an EMBL/GenBank/DDBJ whole genome shotgun (WGS) entry which is preliminary data.</text>
</comment>
<keyword evidence="2" id="KW-1185">Reference proteome</keyword>
<accession>A0A9P3CBJ4</accession>
<evidence type="ECO:0000313" key="1">
    <source>
        <dbReference type="EMBL" id="GIZ41184.1"/>
    </source>
</evidence>
<dbReference type="Gene3D" id="3.80.10.10">
    <property type="entry name" value="Ribonuclease Inhibitor"/>
    <property type="match status" value="1"/>
</dbReference>
<protein>
    <submittedName>
        <fullName evidence="1">Uncharacterized protein</fullName>
    </submittedName>
</protein>
<dbReference type="SUPFAM" id="SSF52047">
    <property type="entry name" value="RNI-like"/>
    <property type="match status" value="1"/>
</dbReference>
<dbReference type="RefSeq" id="XP_044655671.1">
    <property type="nucleotide sequence ID" value="XM_044799736.1"/>
</dbReference>
<dbReference type="EMBL" id="BOLY01000003">
    <property type="protein sequence ID" value="GIZ41184.1"/>
    <property type="molecule type" value="Genomic_DNA"/>
</dbReference>
<dbReference type="OrthoDB" id="3645667at2759"/>
<organism evidence="1 2">
    <name type="scientific">Cercospora kikuchii</name>
    <dbReference type="NCBI Taxonomy" id="84275"/>
    <lineage>
        <taxon>Eukaryota</taxon>
        <taxon>Fungi</taxon>
        <taxon>Dikarya</taxon>
        <taxon>Ascomycota</taxon>
        <taxon>Pezizomycotina</taxon>
        <taxon>Dothideomycetes</taxon>
        <taxon>Dothideomycetidae</taxon>
        <taxon>Mycosphaerellales</taxon>
        <taxon>Mycosphaerellaceae</taxon>
        <taxon>Cercospora</taxon>
    </lineage>
</organism>
<dbReference type="AlphaFoldDB" id="A0A9P3CBJ4"/>
<proteinExistence type="predicted"/>
<dbReference type="InterPro" id="IPR032675">
    <property type="entry name" value="LRR_dom_sf"/>
</dbReference>